<evidence type="ECO:0000256" key="1">
    <source>
        <dbReference type="ARBA" id="ARBA00004141"/>
    </source>
</evidence>
<feature type="transmembrane region" description="Helical" evidence="7">
    <location>
        <begin position="258"/>
        <end position="279"/>
    </location>
</feature>
<feature type="transmembrane region" description="Helical" evidence="7">
    <location>
        <begin position="118"/>
        <end position="141"/>
    </location>
</feature>
<sequence length="322" mass="34553">MSKDGIELRVRTPPTGESGEPGDALPRQKYYDDDATLRRLGKRPLLKRNFGFMSILGFSCSSLCSWESLLLTGVPGLVIGGPAGLTWALVFNWIGITSIYVVLAELSSIAPTSGGQSWQAISAMVSYLIATLLQGIIVLAQPTYVPLPWHTVLMIWAFSLFAALLNSINSRTLAKVEGLILILHLAGFFGVLVPLVYFAPHNDSSFVFTSFSNNGAWPTQAMAFMVGFPTVATALMGADCAVHMSEEIQQAATVVPQALMYTIFINGALGFAIVIAMLFCVQDLEGAIAAIETMFYPCLQIFASATKSTTGACLMAGIIFTL</sequence>
<dbReference type="Gene3D" id="1.20.1740.10">
    <property type="entry name" value="Amino acid/polyamine transporter I"/>
    <property type="match status" value="1"/>
</dbReference>
<dbReference type="PANTHER" id="PTHR45649">
    <property type="entry name" value="AMINO-ACID PERMEASE BAT1"/>
    <property type="match status" value="1"/>
</dbReference>
<protein>
    <recommendedName>
        <fullName evidence="10">Amino acid permease/ SLC12A domain-containing protein</fullName>
    </recommendedName>
</protein>
<evidence type="ECO:0000313" key="9">
    <source>
        <dbReference type="Proteomes" id="UP000293360"/>
    </source>
</evidence>
<dbReference type="AlphaFoldDB" id="A0A4Q4TS47"/>
<feature type="transmembrane region" description="Helical" evidence="7">
    <location>
        <begin position="50"/>
        <end position="72"/>
    </location>
</feature>
<evidence type="ECO:0000313" key="8">
    <source>
        <dbReference type="EMBL" id="RYP09568.1"/>
    </source>
</evidence>
<evidence type="ECO:0000256" key="2">
    <source>
        <dbReference type="ARBA" id="ARBA00022448"/>
    </source>
</evidence>
<keyword evidence="2" id="KW-0813">Transport</keyword>
<comment type="subcellular location">
    <subcellularLocation>
        <location evidence="1">Membrane</location>
        <topology evidence="1">Multi-pass membrane protein</topology>
    </subcellularLocation>
</comment>
<keyword evidence="9" id="KW-1185">Reference proteome</keyword>
<dbReference type="EMBL" id="QJNU01000034">
    <property type="protein sequence ID" value="RYP09568.1"/>
    <property type="molecule type" value="Genomic_DNA"/>
</dbReference>
<feature type="transmembrane region" description="Helical" evidence="7">
    <location>
        <begin position="219"/>
        <end position="238"/>
    </location>
</feature>
<dbReference type="OrthoDB" id="3257095at2759"/>
<evidence type="ECO:0000256" key="7">
    <source>
        <dbReference type="SAM" id="Phobius"/>
    </source>
</evidence>
<dbReference type="PANTHER" id="PTHR45649:SF1">
    <property type="entry name" value="TRANSPORTER, PUTATIVE (EUROFUNG)-RELATED"/>
    <property type="match status" value="1"/>
</dbReference>
<dbReference type="Pfam" id="PF13520">
    <property type="entry name" value="AA_permease_2"/>
    <property type="match status" value="1"/>
</dbReference>
<evidence type="ECO:0000256" key="4">
    <source>
        <dbReference type="ARBA" id="ARBA00022989"/>
    </source>
</evidence>
<keyword evidence="5 7" id="KW-0472">Membrane</keyword>
<feature type="transmembrane region" description="Helical" evidence="7">
    <location>
        <begin position="84"/>
        <end position="106"/>
    </location>
</feature>
<accession>A0A4Q4TS47</accession>
<dbReference type="InterPro" id="IPR002293">
    <property type="entry name" value="AA/rel_permease1"/>
</dbReference>
<keyword evidence="4 7" id="KW-1133">Transmembrane helix</keyword>
<keyword evidence="3 7" id="KW-0812">Transmembrane</keyword>
<feature type="transmembrane region" description="Helical" evidence="7">
    <location>
        <begin position="147"/>
        <end position="166"/>
    </location>
</feature>
<dbReference type="GO" id="GO:0022857">
    <property type="term" value="F:transmembrane transporter activity"/>
    <property type="evidence" value="ECO:0007669"/>
    <property type="project" value="InterPro"/>
</dbReference>
<feature type="transmembrane region" description="Helical" evidence="7">
    <location>
        <begin position="178"/>
        <end position="199"/>
    </location>
</feature>
<proteinExistence type="predicted"/>
<feature type="region of interest" description="Disordered" evidence="6">
    <location>
        <begin position="1"/>
        <end position="25"/>
    </location>
</feature>
<evidence type="ECO:0008006" key="10">
    <source>
        <dbReference type="Google" id="ProtNLM"/>
    </source>
</evidence>
<evidence type="ECO:0000256" key="5">
    <source>
        <dbReference type="ARBA" id="ARBA00023136"/>
    </source>
</evidence>
<evidence type="ECO:0000256" key="3">
    <source>
        <dbReference type="ARBA" id="ARBA00022692"/>
    </source>
</evidence>
<comment type="caution">
    <text evidence="8">The sequence shown here is derived from an EMBL/GenBank/DDBJ whole genome shotgun (WGS) entry which is preliminary data.</text>
</comment>
<reference evidence="8 9" key="1">
    <citation type="submission" date="2018-06" db="EMBL/GenBank/DDBJ databases">
        <title>Complete Genomes of Monosporascus.</title>
        <authorList>
            <person name="Robinson A.J."/>
            <person name="Natvig D.O."/>
        </authorList>
    </citation>
    <scope>NUCLEOTIDE SEQUENCE [LARGE SCALE GENOMIC DNA]</scope>
    <source>
        <strain evidence="8 9">CBS 110550</strain>
    </source>
</reference>
<evidence type="ECO:0000256" key="6">
    <source>
        <dbReference type="SAM" id="MobiDB-lite"/>
    </source>
</evidence>
<dbReference type="GO" id="GO:0016020">
    <property type="term" value="C:membrane"/>
    <property type="evidence" value="ECO:0007669"/>
    <property type="project" value="UniProtKB-SubCell"/>
</dbReference>
<dbReference type="Proteomes" id="UP000293360">
    <property type="component" value="Unassembled WGS sequence"/>
</dbReference>
<dbReference type="STRING" id="155417.A0A4Q4TS47"/>
<organism evidence="8 9">
    <name type="scientific">Monosporascus ibericus</name>
    <dbReference type="NCBI Taxonomy" id="155417"/>
    <lineage>
        <taxon>Eukaryota</taxon>
        <taxon>Fungi</taxon>
        <taxon>Dikarya</taxon>
        <taxon>Ascomycota</taxon>
        <taxon>Pezizomycotina</taxon>
        <taxon>Sordariomycetes</taxon>
        <taxon>Xylariomycetidae</taxon>
        <taxon>Xylariales</taxon>
        <taxon>Xylariales incertae sedis</taxon>
        <taxon>Monosporascus</taxon>
    </lineage>
</organism>
<feature type="compositionally biased region" description="Basic and acidic residues" evidence="6">
    <location>
        <begin position="1"/>
        <end position="10"/>
    </location>
</feature>
<gene>
    <name evidence="8" type="ORF">DL764_001253</name>
</gene>
<name>A0A4Q4TS47_9PEZI</name>